<dbReference type="OrthoDB" id="3267566at2759"/>
<accession>A0A409WSP3</accession>
<evidence type="ECO:0000259" key="1">
    <source>
        <dbReference type="Pfam" id="PF24626"/>
    </source>
</evidence>
<dbReference type="EMBL" id="NHTK01005272">
    <property type="protein sequence ID" value="PPQ81499.1"/>
    <property type="molecule type" value="Genomic_DNA"/>
</dbReference>
<proteinExistence type="predicted"/>
<keyword evidence="3" id="KW-1185">Reference proteome</keyword>
<reference evidence="2 3" key="1">
    <citation type="journal article" date="2018" name="Evol. Lett.">
        <title>Horizontal gene cluster transfer increased hallucinogenic mushroom diversity.</title>
        <authorList>
            <person name="Reynolds H.T."/>
            <person name="Vijayakumar V."/>
            <person name="Gluck-Thaler E."/>
            <person name="Korotkin H.B."/>
            <person name="Matheny P.B."/>
            <person name="Slot J.C."/>
        </authorList>
    </citation>
    <scope>NUCLEOTIDE SEQUENCE [LARGE SCALE GENOMIC DNA]</scope>
    <source>
        <strain evidence="2 3">2629</strain>
    </source>
</reference>
<dbReference type="PANTHER" id="PTHR15503:SF36">
    <property type="entry name" value="RETROTRANSPOSON GAG-LIKE PROTEIN 5"/>
    <property type="match status" value="1"/>
</dbReference>
<protein>
    <recommendedName>
        <fullName evidence="1">Tf2-1-like SH3-like domain-containing protein</fullName>
    </recommendedName>
</protein>
<gene>
    <name evidence="2" type="ORF">CVT24_000215</name>
</gene>
<dbReference type="Proteomes" id="UP000284842">
    <property type="component" value="Unassembled WGS sequence"/>
</dbReference>
<dbReference type="InterPro" id="IPR056924">
    <property type="entry name" value="SH3_Tf2-1"/>
</dbReference>
<comment type="caution">
    <text evidence="2">The sequence shown here is derived from an EMBL/GenBank/DDBJ whole genome shotgun (WGS) entry which is preliminary data.</text>
</comment>
<feature type="domain" description="Tf2-1-like SH3-like" evidence="1">
    <location>
        <begin position="292"/>
        <end position="336"/>
    </location>
</feature>
<dbReference type="AlphaFoldDB" id="A0A409WSP3"/>
<organism evidence="2 3">
    <name type="scientific">Panaeolus cyanescens</name>
    <dbReference type="NCBI Taxonomy" id="181874"/>
    <lineage>
        <taxon>Eukaryota</taxon>
        <taxon>Fungi</taxon>
        <taxon>Dikarya</taxon>
        <taxon>Basidiomycota</taxon>
        <taxon>Agaricomycotina</taxon>
        <taxon>Agaricomycetes</taxon>
        <taxon>Agaricomycetidae</taxon>
        <taxon>Agaricales</taxon>
        <taxon>Agaricineae</taxon>
        <taxon>Galeropsidaceae</taxon>
        <taxon>Panaeolus</taxon>
    </lineage>
</organism>
<dbReference type="PANTHER" id="PTHR15503">
    <property type="entry name" value="LDOC1 RELATED"/>
    <property type="match status" value="1"/>
</dbReference>
<dbReference type="Pfam" id="PF13975">
    <property type="entry name" value="gag-asp_proteas"/>
    <property type="match status" value="1"/>
</dbReference>
<dbReference type="InterPro" id="IPR032567">
    <property type="entry name" value="RTL1-rel"/>
</dbReference>
<dbReference type="InParanoid" id="A0A409WSP3"/>
<evidence type="ECO:0000313" key="2">
    <source>
        <dbReference type="EMBL" id="PPQ81499.1"/>
    </source>
</evidence>
<sequence>MRRILKAWVNKRRKSEVDDELLVWLQGADEEKGIEVLNELRNDGQVISSKRKCLAVETWIELENGIRTDALVDSGATNCYINERFVDHLKLPTAQLAKPIGVYNADGSRNSSGSITRTCTIPIRIGPHRESLKCFVVNTGTSSLILGHSWLVNHNPYINWRTNTLRFTNPIPQHSTPNPTFFYDPMTEAMHVDGVDDETGLSAEEEWHEAIVDELGDDGDALLVIDVDDGLMVDDEEPYRCEWEQEKDEVDKWKEWDGVLKKKEKPMRIRELNDISTYGTHLPKNSVSNRISPSLDLRRLGPFSIIQKVGSSAYKVNLPKSFKVHDTFHISKLRPFIPASFDIQSRPSSSSIAHSDSSPSLPVVTTILNHRSLRNVPTSYLVTLDGDSDCDAIWLTPSEFDDPSNLVASYHLSLNNVPKNLQY</sequence>
<dbReference type="SUPFAM" id="SSF50630">
    <property type="entry name" value="Acid proteases"/>
    <property type="match status" value="1"/>
</dbReference>
<dbReference type="Gene3D" id="2.40.70.10">
    <property type="entry name" value="Acid Proteases"/>
    <property type="match status" value="1"/>
</dbReference>
<dbReference type="CDD" id="cd00303">
    <property type="entry name" value="retropepsin_like"/>
    <property type="match status" value="1"/>
</dbReference>
<name>A0A409WSP3_9AGAR</name>
<dbReference type="STRING" id="181874.A0A409WSP3"/>
<dbReference type="Pfam" id="PF24626">
    <property type="entry name" value="SH3_Tf2-1"/>
    <property type="match status" value="1"/>
</dbReference>
<evidence type="ECO:0000313" key="3">
    <source>
        <dbReference type="Proteomes" id="UP000284842"/>
    </source>
</evidence>
<dbReference type="InterPro" id="IPR021109">
    <property type="entry name" value="Peptidase_aspartic_dom_sf"/>
</dbReference>